<dbReference type="Proteomes" id="UP000001940">
    <property type="component" value="Chromosome V"/>
</dbReference>
<dbReference type="KEGG" id="cel:CELE_F42E8.1"/>
<dbReference type="GeneID" id="185667"/>
<dbReference type="EMBL" id="BX284605">
    <property type="protein sequence ID" value="CAB01428.2"/>
    <property type="molecule type" value="Genomic_DNA"/>
</dbReference>
<dbReference type="InParanoid" id="Q20336"/>
<name>Q20336_CAEEL</name>
<dbReference type="CTD" id="185667"/>
<evidence type="ECO:0000313" key="3">
    <source>
        <dbReference type="WormBase" id="F42E8.1"/>
    </source>
</evidence>
<keyword evidence="2" id="KW-1185">Reference proteome</keyword>
<dbReference type="AGR" id="WB:WBGene00009630"/>
<dbReference type="UCSC" id="F42E8.1">
    <property type="organism name" value="c. elegans"/>
</dbReference>
<dbReference type="RefSeq" id="NP_506263.2">
    <property type="nucleotide sequence ID" value="NM_073862.2"/>
</dbReference>
<dbReference type="WormBase" id="F42E8.1">
    <property type="protein sequence ID" value="CE46240"/>
    <property type="gene ID" value="WBGene00009630"/>
</dbReference>
<dbReference type="PaxDb" id="6239-F42E8.1"/>
<proteinExistence type="predicted"/>
<evidence type="ECO:0000313" key="2">
    <source>
        <dbReference type="Proteomes" id="UP000001940"/>
    </source>
</evidence>
<sequence>MYRKSYQFFNAKYKSIITVAFFSFCGSAKGFENRLINFCSGSDICYDIQTCDYGTTVAFGIRLERFDENSETIIRFMKDLLNQQDEPSIVEIADDMAHSGEKFTMDEIWQGFVNNFPKNERIQAIGKLIGHLEGSESLFLMAYNLQNTKGNKIEVLKLGMKRPFKNKRELVKKLKTAFRSSEQKEILDTAAQYNCDNVDLCVARVHLDKKLKSDGRKMIIHDFCSTNASEKHLKNLKLAKQLTKSKCLDEAQVIPEKLRKASYTND</sequence>
<dbReference type="HOGENOM" id="CLU_1046739_0_0_1"/>
<dbReference type="Bgee" id="WBGene00009630">
    <property type="expression patterns" value="Expressed in larva and 1 other cell type or tissue"/>
</dbReference>
<reference evidence="1 2" key="1">
    <citation type="journal article" date="1998" name="Science">
        <title>Genome sequence of the nematode C. elegans: a platform for investigating biology.</title>
        <authorList>
            <consortium name="The C. elegans sequencing consortium"/>
            <person name="Sulson J.E."/>
            <person name="Waterston R."/>
        </authorList>
    </citation>
    <scope>NUCLEOTIDE SEQUENCE [LARGE SCALE GENOMIC DNA]</scope>
    <source>
        <strain evidence="1 2">Bristol N2</strain>
    </source>
</reference>
<dbReference type="AlphaFoldDB" id="Q20336"/>
<protein>
    <submittedName>
        <fullName evidence="1">Secreted protein</fullName>
    </submittedName>
</protein>
<gene>
    <name evidence="1" type="ORF">CELE_F42E8.1</name>
    <name evidence="1 3" type="ORF">F42E8.1</name>
</gene>
<accession>Q20336</accession>
<evidence type="ECO:0000313" key="1">
    <source>
        <dbReference type="EMBL" id="CAB01428.2"/>
    </source>
</evidence>
<organism evidence="1 2">
    <name type="scientific">Caenorhabditis elegans</name>
    <dbReference type="NCBI Taxonomy" id="6239"/>
    <lineage>
        <taxon>Eukaryota</taxon>
        <taxon>Metazoa</taxon>
        <taxon>Ecdysozoa</taxon>
        <taxon>Nematoda</taxon>
        <taxon>Chromadorea</taxon>
        <taxon>Rhabditida</taxon>
        <taxon>Rhabditina</taxon>
        <taxon>Rhabditomorpha</taxon>
        <taxon>Rhabditoidea</taxon>
        <taxon>Rhabditidae</taxon>
        <taxon>Peloderinae</taxon>
        <taxon>Caenorhabditis</taxon>
    </lineage>
</organism>